<gene>
    <name evidence="1" type="ORF">DCAR_012123</name>
</gene>
<comment type="caution">
    <text evidence="1">The sequence shown here is derived from an EMBL/GenBank/DDBJ whole genome shotgun (WGS) entry which is preliminary data.</text>
</comment>
<reference evidence="1" key="1">
    <citation type="journal article" date="2016" name="Nat. Genet.">
        <title>A high-quality carrot genome assembly provides new insights into carotenoid accumulation and asterid genome evolution.</title>
        <authorList>
            <person name="Iorizzo M."/>
            <person name="Ellison S."/>
            <person name="Senalik D."/>
            <person name="Zeng P."/>
            <person name="Satapoomin P."/>
            <person name="Huang J."/>
            <person name="Bowman M."/>
            <person name="Iovene M."/>
            <person name="Sanseverino W."/>
            <person name="Cavagnaro P."/>
            <person name="Yildiz M."/>
            <person name="Macko-Podgorni A."/>
            <person name="Moranska E."/>
            <person name="Grzebelus E."/>
            <person name="Grzebelus D."/>
            <person name="Ashrafi H."/>
            <person name="Zheng Z."/>
            <person name="Cheng S."/>
            <person name="Spooner D."/>
            <person name="Van Deynze A."/>
            <person name="Simon P."/>
        </authorList>
    </citation>
    <scope>NUCLEOTIDE SEQUENCE [LARGE SCALE GENOMIC DNA]</scope>
    <source>
        <tissue evidence="1">Leaf</tissue>
    </source>
</reference>
<accession>A0A161Y2I1</accession>
<sequence length="152" mass="17737">MFCYFLGLVVKPIDRIFECPRWGTSTKEIVVPASTPEWQRGGSMENKVAQARRSVVQRTERREQTGVRRTLSKPDKVKKVWTYDGYIQKKFSLSIMTYVLLNLCVAQSDWVKKVWFEHLLGFRMISYPHGLGYNIVDAFCSRTYALKKQGIF</sequence>
<protein>
    <submittedName>
        <fullName evidence="1">Uncharacterized protein</fullName>
    </submittedName>
</protein>
<dbReference type="EMBL" id="LNRQ01000003">
    <property type="protein sequence ID" value="KZN03367.1"/>
    <property type="molecule type" value="Genomic_DNA"/>
</dbReference>
<dbReference type="Gramene" id="KZN03367">
    <property type="protein sequence ID" value="KZN03367"/>
    <property type="gene ID" value="DCAR_012123"/>
</dbReference>
<name>A0A161Y2I1_DAUCS</name>
<proteinExistence type="predicted"/>
<organism evidence="1">
    <name type="scientific">Daucus carota subsp. sativus</name>
    <name type="common">Carrot</name>
    <dbReference type="NCBI Taxonomy" id="79200"/>
    <lineage>
        <taxon>Eukaryota</taxon>
        <taxon>Viridiplantae</taxon>
        <taxon>Streptophyta</taxon>
        <taxon>Embryophyta</taxon>
        <taxon>Tracheophyta</taxon>
        <taxon>Spermatophyta</taxon>
        <taxon>Magnoliopsida</taxon>
        <taxon>eudicotyledons</taxon>
        <taxon>Gunneridae</taxon>
        <taxon>Pentapetalae</taxon>
        <taxon>asterids</taxon>
        <taxon>campanulids</taxon>
        <taxon>Apiales</taxon>
        <taxon>Apiaceae</taxon>
        <taxon>Apioideae</taxon>
        <taxon>Scandiceae</taxon>
        <taxon>Daucinae</taxon>
        <taxon>Daucus</taxon>
        <taxon>Daucus sect. Daucus</taxon>
    </lineage>
</organism>
<dbReference type="AlphaFoldDB" id="A0A161Y2I1"/>
<evidence type="ECO:0000313" key="1">
    <source>
        <dbReference type="EMBL" id="KZN03367.1"/>
    </source>
</evidence>